<evidence type="ECO:0000313" key="1">
    <source>
        <dbReference type="EMBL" id="KRX04326.1"/>
    </source>
</evidence>
<dbReference type="Proteomes" id="UP000054937">
    <property type="component" value="Unassembled WGS sequence"/>
</dbReference>
<sequence>MRLNQNILRLYISMNNTFKRLNFIKKIFNFINIFIKIKLLFQCRYLTPLTICKKYSIKFIYSMLLSSFIDSLYNFDKSFQSNSITIYTSFQPISLSLQSSS</sequence>
<gene>
    <name evidence="1" type="ORF">PPERSA_03566</name>
</gene>
<proteinExistence type="predicted"/>
<accession>A0A0V0QQ45</accession>
<reference evidence="1 2" key="1">
    <citation type="journal article" date="2015" name="Sci. Rep.">
        <title>Genome of the facultative scuticociliatosis pathogen Pseudocohnilembus persalinus provides insight into its virulence through horizontal gene transfer.</title>
        <authorList>
            <person name="Xiong J."/>
            <person name="Wang G."/>
            <person name="Cheng J."/>
            <person name="Tian M."/>
            <person name="Pan X."/>
            <person name="Warren A."/>
            <person name="Jiang C."/>
            <person name="Yuan D."/>
            <person name="Miao W."/>
        </authorList>
    </citation>
    <scope>NUCLEOTIDE SEQUENCE [LARGE SCALE GENOMIC DNA]</scope>
    <source>
        <strain evidence="1">36N120E</strain>
    </source>
</reference>
<comment type="caution">
    <text evidence="1">The sequence shown here is derived from an EMBL/GenBank/DDBJ whole genome shotgun (WGS) entry which is preliminary data.</text>
</comment>
<dbReference type="AlphaFoldDB" id="A0A0V0QQ45"/>
<organism evidence="1 2">
    <name type="scientific">Pseudocohnilembus persalinus</name>
    <name type="common">Ciliate</name>
    <dbReference type="NCBI Taxonomy" id="266149"/>
    <lineage>
        <taxon>Eukaryota</taxon>
        <taxon>Sar</taxon>
        <taxon>Alveolata</taxon>
        <taxon>Ciliophora</taxon>
        <taxon>Intramacronucleata</taxon>
        <taxon>Oligohymenophorea</taxon>
        <taxon>Scuticociliatia</taxon>
        <taxon>Philasterida</taxon>
        <taxon>Pseudocohnilembidae</taxon>
        <taxon>Pseudocohnilembus</taxon>
    </lineage>
</organism>
<keyword evidence="2" id="KW-1185">Reference proteome</keyword>
<evidence type="ECO:0000313" key="2">
    <source>
        <dbReference type="Proteomes" id="UP000054937"/>
    </source>
</evidence>
<dbReference type="InParanoid" id="A0A0V0QQ45"/>
<name>A0A0V0QQ45_PSEPJ</name>
<dbReference type="EMBL" id="LDAU01000119">
    <property type="protein sequence ID" value="KRX04326.1"/>
    <property type="molecule type" value="Genomic_DNA"/>
</dbReference>
<protein>
    <submittedName>
        <fullName evidence="1">Uncharacterized protein</fullName>
    </submittedName>
</protein>